<dbReference type="Proteomes" id="UP000595064">
    <property type="component" value="Chromosome"/>
</dbReference>
<keyword evidence="4" id="KW-0255">Endonuclease</keyword>
<dbReference type="Gene3D" id="3.40.1350.10">
    <property type="match status" value="1"/>
</dbReference>
<dbReference type="Pfam" id="PF06250">
    <property type="entry name" value="YhcG_C"/>
    <property type="match status" value="1"/>
</dbReference>
<accession>A0A1H3QD13</accession>
<dbReference type="InterPro" id="IPR041527">
    <property type="entry name" value="YhcG_N"/>
</dbReference>
<evidence type="ECO:0000313" key="6">
    <source>
        <dbReference type="Proteomes" id="UP000595064"/>
    </source>
</evidence>
<dbReference type="KEGG" id="dla:I6G47_16955"/>
<dbReference type="AlphaFoldDB" id="A0A1H3QD13"/>
<reference evidence="3 6" key="2">
    <citation type="submission" date="2020-12" db="EMBL/GenBank/DDBJ databases">
        <title>FDA dAtabase for Regulatory Grade micrObial Sequences (FDA-ARGOS): Supporting development and validation of Infectious Disease Dx tests.</title>
        <authorList>
            <person name="Sproer C."/>
            <person name="Gronow S."/>
            <person name="Severitt S."/>
            <person name="Schroder I."/>
            <person name="Tallon L."/>
            <person name="Sadzewicz L."/>
            <person name="Zhao X."/>
            <person name="Boylan J."/>
            <person name="Ott S."/>
            <person name="Bowen H."/>
            <person name="Vavikolanu K."/>
            <person name="Mehta A."/>
            <person name="Aluvathingal J."/>
            <person name="Nadendla S."/>
            <person name="Lowell S."/>
            <person name="Myers T."/>
            <person name="Yan Y."/>
            <person name="Sichtig H."/>
        </authorList>
    </citation>
    <scope>NUCLEOTIDE SEQUENCE [LARGE SCALE GENOMIC DNA]</scope>
    <source>
        <strain evidence="3 6">FDAARGOS_890</strain>
    </source>
</reference>
<dbReference type="PANTHER" id="PTHR30547">
    <property type="entry name" value="UNCHARACTERIZED PROTEIN YHCG-RELATED"/>
    <property type="match status" value="1"/>
</dbReference>
<protein>
    <submittedName>
        <fullName evidence="3">DUF1016 family protein</fullName>
    </submittedName>
    <submittedName>
        <fullName evidence="4">Predicted nuclease of restriction endonuclease-like (RecB) superfamily, DUF1016 family</fullName>
    </submittedName>
</protein>
<evidence type="ECO:0000313" key="4">
    <source>
        <dbReference type="EMBL" id="SDZ11422.1"/>
    </source>
</evidence>
<dbReference type="RefSeq" id="WP_016453170.1">
    <property type="nucleotide sequence ID" value="NZ_CP065748.1"/>
</dbReference>
<evidence type="ECO:0000313" key="3">
    <source>
        <dbReference type="EMBL" id="QPS78719.1"/>
    </source>
</evidence>
<feature type="domain" description="YhcG N-terminal" evidence="2">
    <location>
        <begin position="15"/>
        <end position="192"/>
    </location>
</feature>
<organism evidence="4 5">
    <name type="scientific">Delftia lacustris</name>
    <dbReference type="NCBI Taxonomy" id="558537"/>
    <lineage>
        <taxon>Bacteria</taxon>
        <taxon>Pseudomonadati</taxon>
        <taxon>Pseudomonadota</taxon>
        <taxon>Betaproteobacteria</taxon>
        <taxon>Burkholderiales</taxon>
        <taxon>Comamonadaceae</taxon>
        <taxon>Delftia</taxon>
    </lineage>
</organism>
<evidence type="ECO:0000259" key="1">
    <source>
        <dbReference type="Pfam" id="PF06250"/>
    </source>
</evidence>
<dbReference type="InterPro" id="IPR009362">
    <property type="entry name" value="YhcG_C"/>
</dbReference>
<dbReference type="PANTHER" id="PTHR30547:SF0">
    <property type="entry name" value="BLR8175 PROTEIN"/>
    <property type="match status" value="1"/>
</dbReference>
<dbReference type="EMBL" id="FNPE01000012">
    <property type="protein sequence ID" value="SDZ11422.1"/>
    <property type="molecule type" value="Genomic_DNA"/>
</dbReference>
<proteinExistence type="predicted"/>
<evidence type="ECO:0000313" key="5">
    <source>
        <dbReference type="Proteomes" id="UP000183417"/>
    </source>
</evidence>
<feature type="domain" description="YhcG PDDEXK nuclease" evidence="1">
    <location>
        <begin position="214"/>
        <end position="368"/>
    </location>
</feature>
<dbReference type="GO" id="GO:0003676">
    <property type="term" value="F:nucleic acid binding"/>
    <property type="evidence" value="ECO:0007669"/>
    <property type="project" value="InterPro"/>
</dbReference>
<reference evidence="4 5" key="1">
    <citation type="submission" date="2016-10" db="EMBL/GenBank/DDBJ databases">
        <authorList>
            <person name="de Groot N.N."/>
        </authorList>
    </citation>
    <scope>NUCLEOTIDE SEQUENCE [LARGE SCALE GENOMIC DNA]</scope>
    <source>
        <strain evidence="4 5">LMG 24775</strain>
    </source>
</reference>
<keyword evidence="4" id="KW-0540">Nuclease</keyword>
<dbReference type="EMBL" id="CP065748">
    <property type="protein sequence ID" value="QPS78719.1"/>
    <property type="molecule type" value="Genomic_DNA"/>
</dbReference>
<dbReference type="GeneID" id="94694687"/>
<name>A0A1H3QD13_9BURK</name>
<dbReference type="GO" id="GO:0004519">
    <property type="term" value="F:endonuclease activity"/>
    <property type="evidence" value="ECO:0007669"/>
    <property type="project" value="UniProtKB-KW"/>
</dbReference>
<dbReference type="Pfam" id="PF17761">
    <property type="entry name" value="DUF1016_N"/>
    <property type="match status" value="1"/>
</dbReference>
<evidence type="ECO:0000259" key="2">
    <source>
        <dbReference type="Pfam" id="PF17761"/>
    </source>
</evidence>
<dbReference type="Proteomes" id="UP000183417">
    <property type="component" value="Unassembled WGS sequence"/>
</dbReference>
<sequence length="382" mass="42807">MSTHLPADYPALLADIKQRVRHAQTRAMLAVNAELIRLYWDIGALIDQRQKREGWGAAVIPRLAKDLHNELPEEKGFSERNIKRMLAFYREYPSLAATAGSTEKVPQAVAQLAPSEKVPQAVAQSRLAPGVAADGAQVFAPDVLLSLPWGHHAELIAKVKEPGARHWYMCAAIENGWSRSVLLMQIETAAHLRQGRAASNFALRLPPPDSDLVQQTLKDPYLFDFLTLESGFHERELETGLITHLEKFLLELGQGFAFVGRQYHLDLGGDDFYIDLLFYHLKLRCYVVIDLKRGDFKPEYAGKMNFYCNVVDDRLRHATDQPTIGLILCQKPNHVLAEYALRGVDKPIGVSGFELTRALPETLQSSLPSIEQIERELGGGHE</sequence>
<dbReference type="InterPro" id="IPR053148">
    <property type="entry name" value="PD-DEXK-like_domain"/>
</dbReference>
<keyword evidence="6" id="KW-1185">Reference proteome</keyword>
<dbReference type="InterPro" id="IPR011856">
    <property type="entry name" value="tRNA_endonuc-like_dom_sf"/>
</dbReference>
<keyword evidence="4" id="KW-0378">Hydrolase</keyword>
<gene>
    <name evidence="3" type="ORF">I6G47_16955</name>
    <name evidence="4" type="ORF">SAMN05421547_112107</name>
</gene>